<feature type="chain" id="PRO_5035833208" evidence="1">
    <location>
        <begin position="26"/>
        <end position="118"/>
    </location>
</feature>
<comment type="caution">
    <text evidence="2">The sequence shown here is derived from an EMBL/GenBank/DDBJ whole genome shotgun (WGS) entry which is preliminary data.</text>
</comment>
<keyword evidence="1" id="KW-0732">Signal</keyword>
<gene>
    <name evidence="2" type="ORF">HNY73_002003</name>
</gene>
<proteinExistence type="predicted"/>
<keyword evidence="3" id="KW-1185">Reference proteome</keyword>
<evidence type="ECO:0000256" key="1">
    <source>
        <dbReference type="SAM" id="SignalP"/>
    </source>
</evidence>
<reference evidence="2" key="1">
    <citation type="journal article" date="2020" name="bioRxiv">
        <title>Chromosome-level reference genome of the European wasp spider Argiope bruennichi: a resource for studies on range expansion and evolutionary adaptation.</title>
        <authorList>
            <person name="Sheffer M.M."/>
            <person name="Hoppe A."/>
            <person name="Krehenwinkel H."/>
            <person name="Uhl G."/>
            <person name="Kuss A.W."/>
            <person name="Jensen L."/>
            <person name="Jensen C."/>
            <person name="Gillespie R.G."/>
            <person name="Hoff K.J."/>
            <person name="Prost S."/>
        </authorList>
    </citation>
    <scope>NUCLEOTIDE SEQUENCE</scope>
</reference>
<protein>
    <submittedName>
        <fullName evidence="2">Uncharacterized protein</fullName>
    </submittedName>
</protein>
<feature type="signal peptide" evidence="1">
    <location>
        <begin position="1"/>
        <end position="25"/>
    </location>
</feature>
<sequence length="118" mass="13408">MARVKTSTLFFALYVILLSFHYVESIKSDLKEGRKLKDAMDALMQYSLEPLFVAFSVLGIKNPNNIKEIAKSGGSNVSMETKLTTQLETVFRHLSNFHQLGILKSFDQFLNDDSKEDL</sequence>
<evidence type="ECO:0000313" key="2">
    <source>
        <dbReference type="EMBL" id="KAF8793977.1"/>
    </source>
</evidence>
<dbReference type="EMBL" id="JABXBU010000002">
    <property type="protein sequence ID" value="KAF8793977.1"/>
    <property type="molecule type" value="Genomic_DNA"/>
</dbReference>
<evidence type="ECO:0000313" key="3">
    <source>
        <dbReference type="Proteomes" id="UP000807504"/>
    </source>
</evidence>
<dbReference type="AlphaFoldDB" id="A0A8T0FS49"/>
<organism evidence="2 3">
    <name type="scientific">Argiope bruennichi</name>
    <name type="common">Wasp spider</name>
    <name type="synonym">Aranea bruennichi</name>
    <dbReference type="NCBI Taxonomy" id="94029"/>
    <lineage>
        <taxon>Eukaryota</taxon>
        <taxon>Metazoa</taxon>
        <taxon>Ecdysozoa</taxon>
        <taxon>Arthropoda</taxon>
        <taxon>Chelicerata</taxon>
        <taxon>Arachnida</taxon>
        <taxon>Araneae</taxon>
        <taxon>Araneomorphae</taxon>
        <taxon>Entelegynae</taxon>
        <taxon>Araneoidea</taxon>
        <taxon>Araneidae</taxon>
        <taxon>Argiope</taxon>
    </lineage>
</organism>
<reference evidence="2" key="2">
    <citation type="submission" date="2020-06" db="EMBL/GenBank/DDBJ databases">
        <authorList>
            <person name="Sheffer M."/>
        </authorList>
    </citation>
    <scope>NUCLEOTIDE SEQUENCE</scope>
</reference>
<name>A0A8T0FS49_ARGBR</name>
<dbReference type="Proteomes" id="UP000807504">
    <property type="component" value="Unassembled WGS sequence"/>
</dbReference>
<accession>A0A8T0FS49</accession>